<accession>A0A4Y4DUZ6</accession>
<evidence type="ECO:0008006" key="4">
    <source>
        <dbReference type="Google" id="ProtNLM"/>
    </source>
</evidence>
<dbReference type="AlphaFoldDB" id="A0A4Y4DUZ6"/>
<sequence>MDKLDHRKRQTLKKFATALAMPAFLLMTLASCSAQLTATDTRNYFKEQMAASDVKSTYLAKEELEGSINKLAVLFNNASAKAADAQLLSIDMNSSPTLQKLLIKRLTKNSMASH</sequence>
<organism evidence="2 3">
    <name type="scientific">Glutamicibacter uratoxydans</name>
    <name type="common">Arthrobacter uratoxydans</name>
    <dbReference type="NCBI Taxonomy" id="43667"/>
    <lineage>
        <taxon>Bacteria</taxon>
        <taxon>Bacillati</taxon>
        <taxon>Actinomycetota</taxon>
        <taxon>Actinomycetes</taxon>
        <taxon>Micrococcales</taxon>
        <taxon>Micrococcaceae</taxon>
        <taxon>Glutamicibacter</taxon>
    </lineage>
</organism>
<keyword evidence="3" id="KW-1185">Reference proteome</keyword>
<feature type="signal peptide" evidence="1">
    <location>
        <begin position="1"/>
        <end position="34"/>
    </location>
</feature>
<gene>
    <name evidence="2" type="ORF">AUR04nite_27200</name>
</gene>
<proteinExistence type="predicted"/>
<dbReference type="PROSITE" id="PS51257">
    <property type="entry name" value="PROKAR_LIPOPROTEIN"/>
    <property type="match status" value="1"/>
</dbReference>
<dbReference type="Proteomes" id="UP000316612">
    <property type="component" value="Unassembled WGS sequence"/>
</dbReference>
<reference evidence="2 3" key="1">
    <citation type="submission" date="2019-06" db="EMBL/GenBank/DDBJ databases">
        <title>Whole genome shotgun sequence of Glutamicibacter uratoxydans NBRC 15515.</title>
        <authorList>
            <person name="Hosoyama A."/>
            <person name="Uohara A."/>
            <person name="Ohji S."/>
            <person name="Ichikawa N."/>
        </authorList>
    </citation>
    <scope>NUCLEOTIDE SEQUENCE [LARGE SCALE GENOMIC DNA]</scope>
    <source>
        <strain evidence="2 3">NBRC 15515</strain>
    </source>
</reference>
<evidence type="ECO:0000313" key="3">
    <source>
        <dbReference type="Proteomes" id="UP000316612"/>
    </source>
</evidence>
<keyword evidence="1" id="KW-0732">Signal</keyword>
<protein>
    <recommendedName>
        <fullName evidence="4">DUF5105 domain-containing protein</fullName>
    </recommendedName>
</protein>
<name>A0A4Y4DUZ6_GLUUR</name>
<comment type="caution">
    <text evidence="2">The sequence shown here is derived from an EMBL/GenBank/DDBJ whole genome shotgun (WGS) entry which is preliminary data.</text>
</comment>
<evidence type="ECO:0000313" key="2">
    <source>
        <dbReference type="EMBL" id="GED07188.1"/>
    </source>
</evidence>
<feature type="chain" id="PRO_5021216723" description="DUF5105 domain-containing protein" evidence="1">
    <location>
        <begin position="35"/>
        <end position="114"/>
    </location>
</feature>
<evidence type="ECO:0000256" key="1">
    <source>
        <dbReference type="SAM" id="SignalP"/>
    </source>
</evidence>
<dbReference type="EMBL" id="BJNY01000016">
    <property type="protein sequence ID" value="GED07188.1"/>
    <property type="molecule type" value="Genomic_DNA"/>
</dbReference>